<feature type="chain" id="PRO_5007864067" evidence="1">
    <location>
        <begin position="22"/>
        <end position="267"/>
    </location>
</feature>
<dbReference type="OrthoDB" id="2781046at2759"/>
<keyword evidence="1" id="KW-0732">Signal</keyword>
<sequence length="267" mass="29493">MIRFHAFFLGLFFCVTIATSAAPILESKSHEAHSFPAYKSQPPNADREIHETAEVLSRALHTLVTLSRRAGHEFVGWHGTNSDTANLWTKAKKIVKPKKGKASSGAGQHLGTAATLPIICTTMLLTDRYSGPGLYVTDDWTTATVFANWNAHSTKKKAKVCAIYAKSSTNWRAMMTKVWMPNNLIGDNVPEAKRQTYIHSKVPHKMDASTIKFSPLDPKKPGPNQLVIPDVLTDHFEVHCVDVGAKPPAGIPTVHYSSEQHAWHIVH</sequence>
<organism evidence="2 3">
    <name type="scientific">Daedalea quercina L-15889</name>
    <dbReference type="NCBI Taxonomy" id="1314783"/>
    <lineage>
        <taxon>Eukaryota</taxon>
        <taxon>Fungi</taxon>
        <taxon>Dikarya</taxon>
        <taxon>Basidiomycota</taxon>
        <taxon>Agaricomycotina</taxon>
        <taxon>Agaricomycetes</taxon>
        <taxon>Polyporales</taxon>
        <taxon>Fomitopsis</taxon>
    </lineage>
</organism>
<accession>A0A165PIL3</accession>
<name>A0A165PIL3_9APHY</name>
<reference evidence="2 3" key="1">
    <citation type="journal article" date="2016" name="Mol. Biol. Evol.">
        <title>Comparative Genomics of Early-Diverging Mushroom-Forming Fungi Provides Insights into the Origins of Lignocellulose Decay Capabilities.</title>
        <authorList>
            <person name="Nagy L.G."/>
            <person name="Riley R."/>
            <person name="Tritt A."/>
            <person name="Adam C."/>
            <person name="Daum C."/>
            <person name="Floudas D."/>
            <person name="Sun H."/>
            <person name="Yadav J.S."/>
            <person name="Pangilinan J."/>
            <person name="Larsson K.H."/>
            <person name="Matsuura K."/>
            <person name="Barry K."/>
            <person name="Labutti K."/>
            <person name="Kuo R."/>
            <person name="Ohm R.A."/>
            <person name="Bhattacharya S.S."/>
            <person name="Shirouzu T."/>
            <person name="Yoshinaga Y."/>
            <person name="Martin F.M."/>
            <person name="Grigoriev I.V."/>
            <person name="Hibbett D.S."/>
        </authorList>
    </citation>
    <scope>NUCLEOTIDE SEQUENCE [LARGE SCALE GENOMIC DNA]</scope>
    <source>
        <strain evidence="2 3">L-15889</strain>
    </source>
</reference>
<evidence type="ECO:0000256" key="1">
    <source>
        <dbReference type="SAM" id="SignalP"/>
    </source>
</evidence>
<gene>
    <name evidence="2" type="ORF">DAEQUDRAFT_337028</name>
</gene>
<feature type="signal peptide" evidence="1">
    <location>
        <begin position="1"/>
        <end position="21"/>
    </location>
</feature>
<keyword evidence="3" id="KW-1185">Reference proteome</keyword>
<protein>
    <submittedName>
        <fullName evidence="2">Uncharacterized protein</fullName>
    </submittedName>
</protein>
<dbReference type="AlphaFoldDB" id="A0A165PIL3"/>
<evidence type="ECO:0000313" key="2">
    <source>
        <dbReference type="EMBL" id="KZT68257.1"/>
    </source>
</evidence>
<dbReference type="EMBL" id="KV429068">
    <property type="protein sequence ID" value="KZT68257.1"/>
    <property type="molecule type" value="Genomic_DNA"/>
</dbReference>
<dbReference type="Proteomes" id="UP000076727">
    <property type="component" value="Unassembled WGS sequence"/>
</dbReference>
<evidence type="ECO:0000313" key="3">
    <source>
        <dbReference type="Proteomes" id="UP000076727"/>
    </source>
</evidence>
<proteinExistence type="predicted"/>